<reference evidence="8" key="1">
    <citation type="submission" date="2023-07" db="EMBL/GenBank/DDBJ databases">
        <title>Conexibacter stalactiti sp. nov., isolated from stalactites in a lava cave and emended description of the genus Conexibacter.</title>
        <authorList>
            <person name="Lee S.D."/>
        </authorList>
    </citation>
    <scope>NUCLEOTIDE SEQUENCE [LARGE SCALE GENOMIC DNA]</scope>
    <source>
        <strain evidence="8">KCTC 39840</strain>
    </source>
</reference>
<comment type="caution">
    <text evidence="7">The sequence shown here is derived from an EMBL/GenBank/DDBJ whole genome shotgun (WGS) entry which is preliminary data.</text>
</comment>
<dbReference type="PANTHER" id="PTHR43303:SF4">
    <property type="entry name" value="NADPH DEHYDROGENASE C23G7.10C-RELATED"/>
    <property type="match status" value="1"/>
</dbReference>
<keyword evidence="3" id="KW-0288">FMN</keyword>
<dbReference type="Proteomes" id="UP001284601">
    <property type="component" value="Unassembled WGS sequence"/>
</dbReference>
<dbReference type="RefSeq" id="WP_318600398.1">
    <property type="nucleotide sequence ID" value="NZ_JAWSTH010000110.1"/>
</dbReference>
<keyword evidence="4" id="KW-0521">NADP</keyword>
<evidence type="ECO:0000313" key="7">
    <source>
        <dbReference type="EMBL" id="MDW5597928.1"/>
    </source>
</evidence>
<dbReference type="InterPro" id="IPR044152">
    <property type="entry name" value="YqjM-like"/>
</dbReference>
<keyword evidence="2" id="KW-0285">Flavoprotein</keyword>
<organism evidence="7 8">
    <name type="scientific">Conexibacter stalactiti</name>
    <dbReference type="NCBI Taxonomy" id="1940611"/>
    <lineage>
        <taxon>Bacteria</taxon>
        <taxon>Bacillati</taxon>
        <taxon>Actinomycetota</taxon>
        <taxon>Thermoleophilia</taxon>
        <taxon>Solirubrobacterales</taxon>
        <taxon>Conexibacteraceae</taxon>
        <taxon>Conexibacter</taxon>
    </lineage>
</organism>
<accession>A0ABU4HXH5</accession>
<evidence type="ECO:0000313" key="8">
    <source>
        <dbReference type="Proteomes" id="UP001284601"/>
    </source>
</evidence>
<dbReference type="InterPro" id="IPR001155">
    <property type="entry name" value="OxRdtase_FMN_N"/>
</dbReference>
<dbReference type="PANTHER" id="PTHR43303">
    <property type="entry name" value="NADPH DEHYDROGENASE C23G7.10C-RELATED"/>
    <property type="match status" value="1"/>
</dbReference>
<dbReference type="SUPFAM" id="SSF51395">
    <property type="entry name" value="FMN-linked oxidoreductases"/>
    <property type="match status" value="1"/>
</dbReference>
<comment type="cofactor">
    <cofactor evidence="1">
        <name>FMN</name>
        <dbReference type="ChEBI" id="CHEBI:58210"/>
    </cofactor>
</comment>
<gene>
    <name evidence="7" type="ORF">R7226_26475</name>
</gene>
<dbReference type="Gene3D" id="3.20.20.70">
    <property type="entry name" value="Aldolase class I"/>
    <property type="match status" value="1"/>
</dbReference>
<evidence type="ECO:0000256" key="5">
    <source>
        <dbReference type="ARBA" id="ARBA00023002"/>
    </source>
</evidence>
<keyword evidence="8" id="KW-1185">Reference proteome</keyword>
<name>A0ABU4HXH5_9ACTN</name>
<evidence type="ECO:0000259" key="6">
    <source>
        <dbReference type="Pfam" id="PF00724"/>
    </source>
</evidence>
<evidence type="ECO:0000256" key="4">
    <source>
        <dbReference type="ARBA" id="ARBA00022857"/>
    </source>
</evidence>
<dbReference type="EMBL" id="JAWSTH010000110">
    <property type="protein sequence ID" value="MDW5597928.1"/>
    <property type="molecule type" value="Genomic_DNA"/>
</dbReference>
<evidence type="ECO:0000256" key="3">
    <source>
        <dbReference type="ARBA" id="ARBA00022643"/>
    </source>
</evidence>
<keyword evidence="5" id="KW-0560">Oxidoreductase</keyword>
<evidence type="ECO:0000256" key="1">
    <source>
        <dbReference type="ARBA" id="ARBA00001917"/>
    </source>
</evidence>
<sequence>MAAPPTPAQLFSPLRLRELTLRNRLVVSPMCQYSATDGLPNDFHLVHLGRFALGGFGLVVLESTAVVPEGRITPGDLGIWSDEHVAPLARIAQFLKAHGAAAGIQLGHAGPKASTQRPWQGFGPLGAEDAARGEAAWPTVSASAQAAVAGWPEPAALSRDEIAGVVDAFSAAAARALRAGFDTIELHCAHGYLLNAFLSPLANRREDEYGGDLAGRMRLPLEIARRLRAEWPAELPLFVRLSAVDGELTGTTVEDTVAFARELAAVGVDVVDCSSGGVGARYAHPEHYGYQVPYAARVRAEAGIKTMAVGLVVDPAHAEAIVADGEADLVALGRTALDDPQWPLHAQEALGAQPDGDAFADWPAQARWALERRGGLLERLGPWGAAEADGDEQPE</sequence>
<dbReference type="CDD" id="cd02932">
    <property type="entry name" value="OYE_YqiM_FMN"/>
    <property type="match status" value="1"/>
</dbReference>
<proteinExistence type="predicted"/>
<evidence type="ECO:0000256" key="2">
    <source>
        <dbReference type="ARBA" id="ARBA00022630"/>
    </source>
</evidence>
<dbReference type="Pfam" id="PF00724">
    <property type="entry name" value="Oxidored_FMN"/>
    <property type="match status" value="1"/>
</dbReference>
<feature type="domain" description="NADH:flavin oxidoreductase/NADH oxidase N-terminal" evidence="6">
    <location>
        <begin position="9"/>
        <end position="350"/>
    </location>
</feature>
<dbReference type="InterPro" id="IPR013785">
    <property type="entry name" value="Aldolase_TIM"/>
</dbReference>
<protein>
    <submittedName>
        <fullName evidence="7">NADH:flavin oxidoreductase/NADH oxidase</fullName>
    </submittedName>
</protein>